<reference evidence="1" key="1">
    <citation type="submission" date="2021-06" db="EMBL/GenBank/DDBJ databases">
        <authorList>
            <person name="Kallberg Y."/>
            <person name="Tangrot J."/>
            <person name="Rosling A."/>
        </authorList>
    </citation>
    <scope>NUCLEOTIDE SEQUENCE</scope>
    <source>
        <strain evidence="1">CL356</strain>
    </source>
</reference>
<comment type="caution">
    <text evidence="1">The sequence shown here is derived from an EMBL/GenBank/DDBJ whole genome shotgun (WGS) entry which is preliminary data.</text>
</comment>
<accession>A0ACA9MKX5</accession>
<keyword evidence="2" id="KW-1185">Reference proteome</keyword>
<sequence length="704" mass="76516">MTTYDERVESFRPRKGKSSKKSSLNAFLVKGWPHPSNYKATPSSLAHAGFFFDPTSDKGDNVTCFMCDHSLGEWTQDDDPFVEHLNVNNKCAWALARCSIELDKQADGSFIFTVAARLPTAKGMEKARADTFKGHWIHDKVKGHTANSKKVATLTELQPTPAEPSIVEMAPPVSTASTSRTKSHAKTSSNVVMAPEVVEVATESDAPAPKKRGRPKKTTTTASTRAESPPPEPVVRQPAATSSKPSAPSGSKAAAKRVPSVSASAREDDDIIEQPIAQEDMSMKSTGSKGKKGKATKKKEIVTMDSDFDLVLPPPKTAQSVHEEQSVAASAPEESEDMAAKVPSKKKGAKKKAVKKSKTAPSVVASEDLATDDGMDVDIRTIPDADITPIQSNRVTMDSLGGWSSFQAANKELEDYARALHIEGEFAAIGKKPQKTQIEEATMKGKSKAGPLPTVASTTSKSLKGKAAQENQWGWREREKSVGSRSAPTEAEMTEEEEVEKSLAGDEDDMHLDEDDDNELREPSLPPSRATSIALSATASTTVSSKTKAKIKEVKKVKTSKEQLIVDPRMANLRHVETDEQATPKAKRPMQHAPPISSSLRTEDHPSHHAPPSAASDGNPFLLSAATGEAGIGGASFLTALEEPMLLTDANSHMLTEEEREMTLEEWIAYDVERRKEVIRKEGRRWIDTFLENAEAYREKIRAM</sequence>
<evidence type="ECO:0000313" key="2">
    <source>
        <dbReference type="Proteomes" id="UP000789525"/>
    </source>
</evidence>
<protein>
    <submittedName>
        <fullName evidence="1">16535_t:CDS:1</fullName>
    </submittedName>
</protein>
<gene>
    <name evidence="1" type="ORF">ACOLOM_LOCUS6405</name>
</gene>
<name>A0ACA9MKX5_9GLOM</name>
<organism evidence="1 2">
    <name type="scientific">Acaulospora colombiana</name>
    <dbReference type="NCBI Taxonomy" id="27376"/>
    <lineage>
        <taxon>Eukaryota</taxon>
        <taxon>Fungi</taxon>
        <taxon>Fungi incertae sedis</taxon>
        <taxon>Mucoromycota</taxon>
        <taxon>Glomeromycotina</taxon>
        <taxon>Glomeromycetes</taxon>
        <taxon>Diversisporales</taxon>
        <taxon>Acaulosporaceae</taxon>
        <taxon>Acaulospora</taxon>
    </lineage>
</organism>
<evidence type="ECO:0000313" key="1">
    <source>
        <dbReference type="EMBL" id="CAG8593259.1"/>
    </source>
</evidence>
<proteinExistence type="predicted"/>
<dbReference type="EMBL" id="CAJVPT010013143">
    <property type="protein sequence ID" value="CAG8593259.1"/>
    <property type="molecule type" value="Genomic_DNA"/>
</dbReference>
<dbReference type="Proteomes" id="UP000789525">
    <property type="component" value="Unassembled WGS sequence"/>
</dbReference>